<dbReference type="InterPro" id="IPR018707">
    <property type="entry name" value="LpxR"/>
</dbReference>
<dbReference type="Proteomes" id="UP000190896">
    <property type="component" value="Unassembled WGS sequence"/>
</dbReference>
<sequence>MNRSSLIALAVLCLAPCIASAEEHNEGGTLYLEQDFLSLDNQDRNYTHGMAVVWFGKRVTSDHFLTNNVRKKIDNAWGLNESFDKDPSHSFMLSLTAFTPEET</sequence>
<protein>
    <submittedName>
        <fullName evidence="2">Uncharacterized protein</fullName>
    </submittedName>
</protein>
<dbReference type="Pfam" id="PF09982">
    <property type="entry name" value="LpxR"/>
    <property type="match status" value="1"/>
</dbReference>
<accession>A0A1T2KRS8</accession>
<proteinExistence type="predicted"/>
<organism evidence="2 3">
    <name type="scientific">Solemya velesiana gill symbiont</name>
    <dbReference type="NCBI Taxonomy" id="1918948"/>
    <lineage>
        <taxon>Bacteria</taxon>
        <taxon>Pseudomonadati</taxon>
        <taxon>Pseudomonadota</taxon>
        <taxon>Gammaproteobacteria</taxon>
        <taxon>sulfur-oxidizing symbionts</taxon>
    </lineage>
</organism>
<evidence type="ECO:0000313" key="2">
    <source>
        <dbReference type="EMBL" id="OOZ35396.1"/>
    </source>
</evidence>
<evidence type="ECO:0000313" key="3">
    <source>
        <dbReference type="Proteomes" id="UP000190896"/>
    </source>
</evidence>
<name>A0A1T2KRS8_9GAMM</name>
<gene>
    <name evidence="2" type="ORF">BOW51_11370</name>
</gene>
<comment type="caution">
    <text evidence="2">The sequence shown here is derived from an EMBL/GenBank/DDBJ whole genome shotgun (WGS) entry which is preliminary data.</text>
</comment>
<reference evidence="2 3" key="1">
    <citation type="submission" date="2016-11" db="EMBL/GenBank/DDBJ databases">
        <title>Mixed transmission modes and dynamic genome evolution in an obligate animal-bacterial symbiosis.</title>
        <authorList>
            <person name="Russell S.L."/>
            <person name="Corbett-Detig R.B."/>
            <person name="Cavanaugh C.M."/>
        </authorList>
    </citation>
    <scope>NUCLEOTIDE SEQUENCE [LARGE SCALE GENOMIC DNA]</scope>
    <source>
        <strain evidence="2">Se-Cadez</strain>
    </source>
</reference>
<dbReference type="RefSeq" id="WP_078488125.1">
    <property type="nucleotide sequence ID" value="NZ_MPRJ01000093.1"/>
</dbReference>
<keyword evidence="3" id="KW-1185">Reference proteome</keyword>
<feature type="chain" id="PRO_5012978687" evidence="1">
    <location>
        <begin position="22"/>
        <end position="103"/>
    </location>
</feature>
<keyword evidence="1" id="KW-0732">Signal</keyword>
<feature type="signal peptide" evidence="1">
    <location>
        <begin position="1"/>
        <end position="21"/>
    </location>
</feature>
<dbReference type="AlphaFoldDB" id="A0A1T2KRS8"/>
<evidence type="ECO:0000256" key="1">
    <source>
        <dbReference type="SAM" id="SignalP"/>
    </source>
</evidence>
<dbReference type="EMBL" id="MPRJ01000093">
    <property type="protein sequence ID" value="OOZ35396.1"/>
    <property type="molecule type" value="Genomic_DNA"/>
</dbReference>